<proteinExistence type="predicted"/>
<dbReference type="Proteomes" id="UP001163321">
    <property type="component" value="Chromosome 7"/>
</dbReference>
<organism evidence="1 2">
    <name type="scientific">Peronosclerospora sorghi</name>
    <dbReference type="NCBI Taxonomy" id="230839"/>
    <lineage>
        <taxon>Eukaryota</taxon>
        <taxon>Sar</taxon>
        <taxon>Stramenopiles</taxon>
        <taxon>Oomycota</taxon>
        <taxon>Peronosporomycetes</taxon>
        <taxon>Peronosporales</taxon>
        <taxon>Peronosporaceae</taxon>
        <taxon>Peronosclerospora</taxon>
    </lineage>
</organism>
<accession>A0ACC0VTX6</accession>
<gene>
    <name evidence="1" type="ORF">PsorP6_015188</name>
</gene>
<evidence type="ECO:0000313" key="1">
    <source>
        <dbReference type="EMBL" id="KAI9909298.1"/>
    </source>
</evidence>
<name>A0ACC0VTX6_9STRA</name>
<keyword evidence="2" id="KW-1185">Reference proteome</keyword>
<reference evidence="1 2" key="1">
    <citation type="journal article" date="2022" name="bioRxiv">
        <title>The genome of the oomycete Peronosclerospora sorghi, a cosmopolitan pathogen of maize and sorghum, is inflated with dispersed pseudogenes.</title>
        <authorList>
            <person name="Fletcher K."/>
            <person name="Martin F."/>
            <person name="Isakeit T."/>
            <person name="Cavanaugh K."/>
            <person name="Magill C."/>
            <person name="Michelmore R."/>
        </authorList>
    </citation>
    <scope>NUCLEOTIDE SEQUENCE [LARGE SCALE GENOMIC DNA]</scope>
    <source>
        <strain evidence="1">P6</strain>
    </source>
</reference>
<sequence>MQAQAATEAESLFPQSGRERQAAVAERMFHVLESAMVPHQPPLDEQAKALRNFQDGITRLISIRIAILQTIEVRDDALQKTQRGLEGATTRDDTVLQTLNTKLIEMERTPDEVKQKSFNV</sequence>
<evidence type="ECO:0000313" key="2">
    <source>
        <dbReference type="Proteomes" id="UP001163321"/>
    </source>
</evidence>
<protein>
    <submittedName>
        <fullName evidence="1">Uncharacterized protein</fullName>
    </submittedName>
</protein>
<dbReference type="EMBL" id="CM047586">
    <property type="protein sequence ID" value="KAI9909298.1"/>
    <property type="molecule type" value="Genomic_DNA"/>
</dbReference>
<comment type="caution">
    <text evidence="1">The sequence shown here is derived from an EMBL/GenBank/DDBJ whole genome shotgun (WGS) entry which is preliminary data.</text>
</comment>